<feature type="transmembrane region" description="Helical" evidence="5">
    <location>
        <begin position="122"/>
        <end position="138"/>
    </location>
</feature>
<feature type="transmembrane region" description="Helical" evidence="5">
    <location>
        <begin position="172"/>
        <end position="190"/>
    </location>
</feature>
<feature type="transmembrane region" description="Helical" evidence="5">
    <location>
        <begin position="251"/>
        <end position="270"/>
    </location>
</feature>
<dbReference type="EMBL" id="JAHJDP010000012">
    <property type="protein sequence ID" value="MBU2689649.1"/>
    <property type="molecule type" value="Genomic_DNA"/>
</dbReference>
<proteinExistence type="predicted"/>
<dbReference type="AlphaFoldDB" id="A0A948W4S4"/>
<dbReference type="InterPro" id="IPR000537">
    <property type="entry name" value="UbiA_prenyltransferase"/>
</dbReference>
<dbReference type="EC" id="2.4.2.45" evidence="6"/>
<dbReference type="GO" id="GO:0016757">
    <property type="term" value="F:glycosyltransferase activity"/>
    <property type="evidence" value="ECO:0007669"/>
    <property type="project" value="UniProtKB-KW"/>
</dbReference>
<dbReference type="GO" id="GO:0016765">
    <property type="term" value="F:transferase activity, transferring alkyl or aryl (other than methyl) groups"/>
    <property type="evidence" value="ECO:0007669"/>
    <property type="project" value="InterPro"/>
</dbReference>
<feature type="transmembrane region" description="Helical" evidence="5">
    <location>
        <begin position="217"/>
        <end position="239"/>
    </location>
</feature>
<feature type="transmembrane region" description="Helical" evidence="5">
    <location>
        <begin position="145"/>
        <end position="166"/>
    </location>
</feature>
<dbReference type="Proteomes" id="UP000777784">
    <property type="component" value="Unassembled WGS sequence"/>
</dbReference>
<dbReference type="PANTHER" id="PTHR11048:SF5">
    <property type="entry name" value="DECAPRENYL-PHOSPHATE PHOSPHORIBOSYLTRANSFERASE"/>
    <property type="match status" value="1"/>
</dbReference>
<keyword evidence="6" id="KW-0808">Transferase</keyword>
<evidence type="ECO:0000256" key="2">
    <source>
        <dbReference type="ARBA" id="ARBA00022692"/>
    </source>
</evidence>
<dbReference type="InterPro" id="IPR044878">
    <property type="entry name" value="UbiA_sf"/>
</dbReference>
<dbReference type="Pfam" id="PF01040">
    <property type="entry name" value="UbiA"/>
    <property type="match status" value="1"/>
</dbReference>
<dbReference type="NCBIfam" id="NF008977">
    <property type="entry name" value="PRK12324.1-2"/>
    <property type="match status" value="1"/>
</dbReference>
<sequence>MARRITGVSRGVGGIMKTLIHLLRVRQWTKNVVLFAGVVFAQEFTHTASLLRALAGFGTFCLLSSAVYIFNDLADLEQDRAHPQKKNRPLAAGRFPITGALVLALVLAFTGLILAFKLQRSFGILAMAYFIVNLLYSWKLKRVVLLDVMIIAIGFVIRAVAGVEVLSPPAEISPWLLVCTFFLALFLAVAKRRHERTLLLDNAGSHRAILAEYPPALLDQFISIVTAATILGYTIYTVSPQTQARLGTSRLVYTVPFVVFGIFRYLYLVFKKGQGGAPSEALLADGPLLINIILWFGAVLTFLYLIPS</sequence>
<comment type="subcellular location">
    <subcellularLocation>
        <location evidence="1">Membrane</location>
        <topology evidence="1">Multi-pass membrane protein</topology>
    </subcellularLocation>
</comment>
<reference evidence="6" key="1">
    <citation type="submission" date="2021-05" db="EMBL/GenBank/DDBJ databases">
        <title>Energy efficiency and biological interactions define the core microbiome of deep oligotrophic groundwater.</title>
        <authorList>
            <person name="Mehrshad M."/>
            <person name="Lopez-Fernandez M."/>
            <person name="Bell E."/>
            <person name="Bernier-Latmani R."/>
            <person name="Bertilsson S."/>
            <person name="Dopson M."/>
        </authorList>
    </citation>
    <scope>NUCLEOTIDE SEQUENCE</scope>
    <source>
        <strain evidence="6">Modern_marine.mb.64</strain>
    </source>
</reference>
<dbReference type="InterPro" id="IPR039653">
    <property type="entry name" value="Prenyltransferase"/>
</dbReference>
<evidence type="ECO:0000256" key="4">
    <source>
        <dbReference type="ARBA" id="ARBA00023136"/>
    </source>
</evidence>
<dbReference type="Gene3D" id="1.10.357.140">
    <property type="entry name" value="UbiA prenyltransferase"/>
    <property type="match status" value="1"/>
</dbReference>
<keyword evidence="2 5" id="KW-0812">Transmembrane</keyword>
<keyword evidence="6" id="KW-0328">Glycosyltransferase</keyword>
<dbReference type="CDD" id="cd13963">
    <property type="entry name" value="PT_UbiA_2"/>
    <property type="match status" value="1"/>
</dbReference>
<feature type="transmembrane region" description="Helical" evidence="5">
    <location>
        <begin position="50"/>
        <end position="70"/>
    </location>
</feature>
<evidence type="ECO:0000313" key="7">
    <source>
        <dbReference type="Proteomes" id="UP000777784"/>
    </source>
</evidence>
<keyword evidence="3 5" id="KW-1133">Transmembrane helix</keyword>
<protein>
    <submittedName>
        <fullName evidence="6">Decaprenyl-phosphate phosphoribosyltransferase</fullName>
        <ecNumber evidence="6">2.4.2.45</ecNumber>
    </submittedName>
</protein>
<evidence type="ECO:0000313" key="6">
    <source>
        <dbReference type="EMBL" id="MBU2689649.1"/>
    </source>
</evidence>
<evidence type="ECO:0000256" key="3">
    <source>
        <dbReference type="ARBA" id="ARBA00022989"/>
    </source>
</evidence>
<organism evidence="6 7">
    <name type="scientific">Eiseniibacteriota bacterium</name>
    <dbReference type="NCBI Taxonomy" id="2212470"/>
    <lineage>
        <taxon>Bacteria</taxon>
        <taxon>Candidatus Eiseniibacteriota</taxon>
    </lineage>
</organism>
<dbReference type="GO" id="GO:0009247">
    <property type="term" value="P:glycolipid biosynthetic process"/>
    <property type="evidence" value="ECO:0007669"/>
    <property type="project" value="TreeGrafter"/>
</dbReference>
<accession>A0A948W4S4</accession>
<evidence type="ECO:0000256" key="5">
    <source>
        <dbReference type="SAM" id="Phobius"/>
    </source>
</evidence>
<gene>
    <name evidence="6" type="ORF">KJ970_01865</name>
</gene>
<name>A0A948W4S4_UNCEI</name>
<dbReference type="GO" id="GO:0005886">
    <property type="term" value="C:plasma membrane"/>
    <property type="evidence" value="ECO:0007669"/>
    <property type="project" value="TreeGrafter"/>
</dbReference>
<evidence type="ECO:0000256" key="1">
    <source>
        <dbReference type="ARBA" id="ARBA00004141"/>
    </source>
</evidence>
<feature type="transmembrane region" description="Helical" evidence="5">
    <location>
        <begin position="91"/>
        <end position="116"/>
    </location>
</feature>
<comment type="caution">
    <text evidence="6">The sequence shown here is derived from an EMBL/GenBank/DDBJ whole genome shotgun (WGS) entry which is preliminary data.</text>
</comment>
<feature type="transmembrane region" description="Helical" evidence="5">
    <location>
        <begin position="282"/>
        <end position="306"/>
    </location>
</feature>
<keyword evidence="4 5" id="KW-0472">Membrane</keyword>
<dbReference type="PANTHER" id="PTHR11048">
    <property type="entry name" value="PRENYLTRANSFERASES"/>
    <property type="match status" value="1"/>
</dbReference>